<gene>
    <name evidence="1" type="ORF">Cfor_09832</name>
</gene>
<dbReference type="OrthoDB" id="425681at2759"/>
<accession>A0A6L2Q791</accession>
<dbReference type="AlphaFoldDB" id="A0A6L2Q791"/>
<protein>
    <recommendedName>
        <fullName evidence="3">Reverse transcriptase domain-containing protein</fullName>
    </recommendedName>
</protein>
<proteinExistence type="predicted"/>
<evidence type="ECO:0000313" key="1">
    <source>
        <dbReference type="EMBL" id="GFG40244.1"/>
    </source>
</evidence>
<evidence type="ECO:0000313" key="2">
    <source>
        <dbReference type="Proteomes" id="UP000502823"/>
    </source>
</evidence>
<reference evidence="2" key="1">
    <citation type="submission" date="2020-01" db="EMBL/GenBank/DDBJ databases">
        <title>Draft genome sequence of the Termite Coptotermes fromosanus.</title>
        <authorList>
            <person name="Itakura S."/>
            <person name="Yosikawa Y."/>
            <person name="Umezawa K."/>
        </authorList>
    </citation>
    <scope>NUCLEOTIDE SEQUENCE [LARGE SCALE GENOMIC DNA]</scope>
</reference>
<evidence type="ECO:0008006" key="3">
    <source>
        <dbReference type="Google" id="ProtNLM"/>
    </source>
</evidence>
<dbReference type="EMBL" id="BLKM01001619">
    <property type="protein sequence ID" value="GFG40244.1"/>
    <property type="molecule type" value="Genomic_DNA"/>
</dbReference>
<organism evidence="1 2">
    <name type="scientific">Coptotermes formosanus</name>
    <name type="common">Formosan subterranean termite</name>
    <dbReference type="NCBI Taxonomy" id="36987"/>
    <lineage>
        <taxon>Eukaryota</taxon>
        <taxon>Metazoa</taxon>
        <taxon>Ecdysozoa</taxon>
        <taxon>Arthropoda</taxon>
        <taxon>Hexapoda</taxon>
        <taxon>Insecta</taxon>
        <taxon>Pterygota</taxon>
        <taxon>Neoptera</taxon>
        <taxon>Polyneoptera</taxon>
        <taxon>Dictyoptera</taxon>
        <taxon>Blattodea</taxon>
        <taxon>Blattoidea</taxon>
        <taxon>Termitoidae</taxon>
        <taxon>Rhinotermitidae</taxon>
        <taxon>Coptotermes</taxon>
    </lineage>
</organism>
<sequence>MFPCKWTGRGELVTWPSRSLNITPYESFLWGYIADAVYFLPPPTTTPKLAGRLQAAAVRVTPAMLQMFRINSTRDKICVGILGVPSQNICTLRGRVTKHAFGMLKIMLERTSDTDEDVYVCFTNWHKALDRVNWNKLMQILKNTGTDWRRRNCTWI</sequence>
<name>A0A6L2Q791_COPFO</name>
<dbReference type="Proteomes" id="UP000502823">
    <property type="component" value="Unassembled WGS sequence"/>
</dbReference>
<dbReference type="InParanoid" id="A0A6L2Q791"/>
<comment type="caution">
    <text evidence="1">The sequence shown here is derived from an EMBL/GenBank/DDBJ whole genome shotgun (WGS) entry which is preliminary data.</text>
</comment>
<keyword evidence="2" id="KW-1185">Reference proteome</keyword>